<proteinExistence type="predicted"/>
<dbReference type="Proteomes" id="UP000838324">
    <property type="component" value="Unassembled WGS sequence"/>
</dbReference>
<gene>
    <name evidence="1" type="ORF">PAECIP111892_02268</name>
</gene>
<comment type="caution">
    <text evidence="1">The sequence shown here is derived from an EMBL/GenBank/DDBJ whole genome shotgun (WGS) entry which is preliminary data.</text>
</comment>
<dbReference type="RefSeq" id="WP_236332791.1">
    <property type="nucleotide sequence ID" value="NZ_CAKMMG010000001.1"/>
</dbReference>
<evidence type="ECO:0000313" key="1">
    <source>
        <dbReference type="EMBL" id="CAH1196564.1"/>
    </source>
</evidence>
<organism evidence="1 2">
    <name type="scientific">Paenibacillus auburnensis</name>
    <dbReference type="NCBI Taxonomy" id="2905649"/>
    <lineage>
        <taxon>Bacteria</taxon>
        <taxon>Bacillati</taxon>
        <taxon>Bacillota</taxon>
        <taxon>Bacilli</taxon>
        <taxon>Bacillales</taxon>
        <taxon>Paenibacillaceae</taxon>
        <taxon>Paenibacillus</taxon>
    </lineage>
</organism>
<protein>
    <submittedName>
        <fullName evidence="1">Uncharacterized protein</fullName>
    </submittedName>
</protein>
<reference evidence="1" key="1">
    <citation type="submission" date="2022-01" db="EMBL/GenBank/DDBJ databases">
        <authorList>
            <person name="Criscuolo A."/>
        </authorList>
    </citation>
    <scope>NUCLEOTIDE SEQUENCE</scope>
    <source>
        <strain evidence="1">CIP111892</strain>
    </source>
</reference>
<sequence length="241" mass="27173">MNLKRYSVFAILAAVLLLVSGIWIVLRDPAGQNKCFFGEVEYAPVLQWNGVIYNENWDTPLTGLKKGKPVGEITYTKADHKCPRKVMQDGDATLLDVGTKLYEVTGYKASARLWAGDRLYEANSNPNAKTLNDLLDVAGKIKTVRFISGMDGTTHLMDFTPEAAEIFIREFPKLKYIPFQELYKQTKGWVGANYWLEIEMKDGSTMTIVYNTLSPSFNPPAYATPELAALVEQQRKLIYTK</sequence>
<name>A0ABN8G6Y0_9BACL</name>
<dbReference type="EMBL" id="CAKMMG010000001">
    <property type="protein sequence ID" value="CAH1196564.1"/>
    <property type="molecule type" value="Genomic_DNA"/>
</dbReference>
<keyword evidence="2" id="KW-1185">Reference proteome</keyword>
<evidence type="ECO:0000313" key="2">
    <source>
        <dbReference type="Proteomes" id="UP000838324"/>
    </source>
</evidence>
<accession>A0ABN8G6Y0</accession>